<dbReference type="Gene3D" id="3.30.1330.200">
    <property type="match status" value="1"/>
</dbReference>
<dbReference type="Proteomes" id="UP001629214">
    <property type="component" value="Unassembled WGS sequence"/>
</dbReference>
<protein>
    <recommendedName>
        <fullName evidence="3">Probable chemoreceptor glutamine deamidase CheD</fullName>
        <ecNumber evidence="3">3.5.1.44</ecNumber>
    </recommendedName>
</protein>
<name>A0ABW8ZFH8_9BURK</name>
<gene>
    <name evidence="3" type="primary">cheD</name>
    <name evidence="5" type="ORF">PQR63_23130</name>
</gene>
<dbReference type="PANTHER" id="PTHR35147">
    <property type="entry name" value="CHEMORECEPTOR GLUTAMINE DEAMIDASE CHED-RELATED"/>
    <property type="match status" value="1"/>
</dbReference>
<comment type="caution">
    <text evidence="5">The sequence shown here is derived from an EMBL/GenBank/DDBJ whole genome shotgun (WGS) entry which is preliminary data.</text>
</comment>
<dbReference type="HAMAP" id="MF_01440">
    <property type="entry name" value="CheD"/>
    <property type="match status" value="1"/>
</dbReference>
<dbReference type="InterPro" id="IPR005659">
    <property type="entry name" value="Chemorcpt_Glu_NH3ase_CheD"/>
</dbReference>
<evidence type="ECO:0000256" key="2">
    <source>
        <dbReference type="ARBA" id="ARBA00022801"/>
    </source>
</evidence>
<evidence type="ECO:0000256" key="1">
    <source>
        <dbReference type="ARBA" id="ARBA00022500"/>
    </source>
</evidence>
<comment type="function">
    <text evidence="3">Probably deamidates glutamine residues to glutamate on methyl-accepting chemotaxis receptors (MCPs), playing an important role in chemotaxis.</text>
</comment>
<evidence type="ECO:0000256" key="4">
    <source>
        <dbReference type="SAM" id="MobiDB-lite"/>
    </source>
</evidence>
<dbReference type="RefSeq" id="WP_408170584.1">
    <property type="nucleotide sequence ID" value="NZ_JAQQFR010000023.1"/>
</dbReference>
<proteinExistence type="inferred from homology"/>
<sequence>MSERVFVNLGEVYFGQGDLQVETLLGSCVAITFWHPVRHLGGLCHFLLPVRRLHRERGKDDEPDGRYGDEALVRLLNEVRKHDTQVADYRVKVFGGGNVLGLPASKVRIGQANADCALEMLQRQNIPITAQDIAGDGYRYLRFDLNNGDVWVRRGHGVMHDMEKVPAERSEVAASTLPKRSSDVAQGRGRS</sequence>
<feature type="region of interest" description="Disordered" evidence="4">
    <location>
        <begin position="166"/>
        <end position="191"/>
    </location>
</feature>
<keyword evidence="1 3" id="KW-0145">Chemotaxis</keyword>
<organism evidence="5 6">
    <name type="scientific">Herbaspirillum rhizosphaerae</name>
    <dbReference type="NCBI Taxonomy" id="346179"/>
    <lineage>
        <taxon>Bacteria</taxon>
        <taxon>Pseudomonadati</taxon>
        <taxon>Pseudomonadota</taxon>
        <taxon>Betaproteobacteria</taxon>
        <taxon>Burkholderiales</taxon>
        <taxon>Oxalobacteraceae</taxon>
        <taxon>Herbaspirillum</taxon>
    </lineage>
</organism>
<reference evidence="5 6" key="1">
    <citation type="journal article" date="2024" name="Chem. Sci.">
        <title>Discovery of megapolipeptins by genome mining of a Burkholderiales bacteria collection.</title>
        <authorList>
            <person name="Paulo B.S."/>
            <person name="Recchia M.J.J."/>
            <person name="Lee S."/>
            <person name="Fergusson C.H."/>
            <person name="Romanowski S.B."/>
            <person name="Hernandez A."/>
            <person name="Krull N."/>
            <person name="Liu D.Y."/>
            <person name="Cavanagh H."/>
            <person name="Bos A."/>
            <person name="Gray C.A."/>
            <person name="Murphy B.T."/>
            <person name="Linington R.G."/>
            <person name="Eustaquio A.S."/>
        </authorList>
    </citation>
    <scope>NUCLEOTIDE SEQUENCE [LARGE SCALE GENOMIC DNA]</scope>
    <source>
        <strain evidence="5 6">RL21-008-BIB-B</strain>
    </source>
</reference>
<comment type="similarity">
    <text evidence="3">Belongs to the CheD family.</text>
</comment>
<keyword evidence="6" id="KW-1185">Reference proteome</keyword>
<comment type="catalytic activity">
    <reaction evidence="3">
        <text>L-glutaminyl-[protein] + H2O = L-glutamyl-[protein] + NH4(+)</text>
        <dbReference type="Rhea" id="RHEA:16441"/>
        <dbReference type="Rhea" id="RHEA-COMP:10207"/>
        <dbReference type="Rhea" id="RHEA-COMP:10208"/>
        <dbReference type="ChEBI" id="CHEBI:15377"/>
        <dbReference type="ChEBI" id="CHEBI:28938"/>
        <dbReference type="ChEBI" id="CHEBI:29973"/>
        <dbReference type="ChEBI" id="CHEBI:30011"/>
        <dbReference type="EC" id="3.5.1.44"/>
    </reaction>
</comment>
<evidence type="ECO:0000256" key="3">
    <source>
        <dbReference type="HAMAP-Rule" id="MF_01440"/>
    </source>
</evidence>
<dbReference type="InterPro" id="IPR038592">
    <property type="entry name" value="CheD-like_sf"/>
</dbReference>
<accession>A0ABW8ZFH8</accession>
<evidence type="ECO:0000313" key="6">
    <source>
        <dbReference type="Proteomes" id="UP001629214"/>
    </source>
</evidence>
<dbReference type="InterPro" id="IPR011324">
    <property type="entry name" value="Cytotoxic_necrot_fac-like_cat"/>
</dbReference>
<dbReference type="EMBL" id="JAQQFR010000023">
    <property type="protein sequence ID" value="MFL9881310.1"/>
    <property type="molecule type" value="Genomic_DNA"/>
</dbReference>
<keyword evidence="2 3" id="KW-0378">Hydrolase</keyword>
<dbReference type="SUPFAM" id="SSF64438">
    <property type="entry name" value="CNF1/YfiH-like putative cysteine hydrolases"/>
    <property type="match status" value="1"/>
</dbReference>
<dbReference type="EC" id="3.5.1.44" evidence="3"/>
<dbReference type="PANTHER" id="PTHR35147:SF3">
    <property type="entry name" value="CHEMORECEPTOR GLUTAMINE DEAMIDASE CHED 1-RELATED"/>
    <property type="match status" value="1"/>
</dbReference>
<dbReference type="CDD" id="cd16352">
    <property type="entry name" value="CheD"/>
    <property type="match status" value="1"/>
</dbReference>
<dbReference type="Pfam" id="PF03975">
    <property type="entry name" value="CheD"/>
    <property type="match status" value="1"/>
</dbReference>
<evidence type="ECO:0000313" key="5">
    <source>
        <dbReference type="EMBL" id="MFL9881310.1"/>
    </source>
</evidence>